<dbReference type="SUPFAM" id="SSF52058">
    <property type="entry name" value="L domain-like"/>
    <property type="match status" value="1"/>
</dbReference>
<feature type="compositionally biased region" description="Polar residues" evidence="3">
    <location>
        <begin position="574"/>
        <end position="593"/>
    </location>
</feature>
<dbReference type="Pfam" id="PF13855">
    <property type="entry name" value="LRR_8"/>
    <property type="match status" value="2"/>
</dbReference>
<gene>
    <name evidence="6" type="ORF">CALMAC_LOCUS6409</name>
</gene>
<proteinExistence type="predicted"/>
<dbReference type="PROSITE" id="PS51450">
    <property type="entry name" value="LRR"/>
    <property type="match status" value="2"/>
</dbReference>
<dbReference type="InterPro" id="IPR003591">
    <property type="entry name" value="Leu-rich_rpt_typical-subtyp"/>
</dbReference>
<name>A0A653C5L5_CALMS</name>
<organism evidence="6 7">
    <name type="scientific">Callosobruchus maculatus</name>
    <name type="common">Southern cowpea weevil</name>
    <name type="synonym">Pulse bruchid</name>
    <dbReference type="NCBI Taxonomy" id="64391"/>
    <lineage>
        <taxon>Eukaryota</taxon>
        <taxon>Metazoa</taxon>
        <taxon>Ecdysozoa</taxon>
        <taxon>Arthropoda</taxon>
        <taxon>Hexapoda</taxon>
        <taxon>Insecta</taxon>
        <taxon>Pterygota</taxon>
        <taxon>Neoptera</taxon>
        <taxon>Endopterygota</taxon>
        <taxon>Coleoptera</taxon>
        <taxon>Polyphaga</taxon>
        <taxon>Cucujiformia</taxon>
        <taxon>Chrysomeloidea</taxon>
        <taxon>Chrysomelidae</taxon>
        <taxon>Bruchinae</taxon>
        <taxon>Bruchini</taxon>
        <taxon>Callosobruchus</taxon>
    </lineage>
</organism>
<feature type="signal peptide" evidence="5">
    <location>
        <begin position="1"/>
        <end position="22"/>
    </location>
</feature>
<dbReference type="InterPro" id="IPR032675">
    <property type="entry name" value="LRR_dom_sf"/>
</dbReference>
<evidence type="ECO:0000313" key="6">
    <source>
        <dbReference type="EMBL" id="VEN43188.1"/>
    </source>
</evidence>
<keyword evidence="4" id="KW-0812">Transmembrane</keyword>
<evidence type="ECO:0000256" key="4">
    <source>
        <dbReference type="SAM" id="Phobius"/>
    </source>
</evidence>
<evidence type="ECO:0000256" key="5">
    <source>
        <dbReference type="SAM" id="SignalP"/>
    </source>
</evidence>
<evidence type="ECO:0000256" key="3">
    <source>
        <dbReference type="SAM" id="MobiDB-lite"/>
    </source>
</evidence>
<dbReference type="SMART" id="SM00369">
    <property type="entry name" value="LRR_TYP"/>
    <property type="match status" value="5"/>
</dbReference>
<feature type="region of interest" description="Disordered" evidence="3">
    <location>
        <begin position="570"/>
        <end position="600"/>
    </location>
</feature>
<feature type="chain" id="PRO_5024954719" description="LRRNT domain-containing protein" evidence="5">
    <location>
        <begin position="23"/>
        <end position="626"/>
    </location>
</feature>
<dbReference type="InterPro" id="IPR050333">
    <property type="entry name" value="SLRP"/>
</dbReference>
<evidence type="ECO:0008006" key="8">
    <source>
        <dbReference type="Google" id="ProtNLM"/>
    </source>
</evidence>
<keyword evidence="4" id="KW-1133">Transmembrane helix</keyword>
<keyword evidence="7" id="KW-1185">Reference proteome</keyword>
<keyword evidence="4" id="KW-0472">Membrane</keyword>
<evidence type="ECO:0000256" key="1">
    <source>
        <dbReference type="ARBA" id="ARBA00022614"/>
    </source>
</evidence>
<evidence type="ECO:0000256" key="2">
    <source>
        <dbReference type="ARBA" id="ARBA00022737"/>
    </source>
</evidence>
<evidence type="ECO:0000313" key="7">
    <source>
        <dbReference type="Proteomes" id="UP000410492"/>
    </source>
</evidence>
<dbReference type="OrthoDB" id="4691307at2759"/>
<dbReference type="PANTHER" id="PTHR45712:SF22">
    <property type="entry name" value="INSULIN-LIKE GROWTH FACTOR-BINDING PROTEIN COMPLEX ACID LABILE SUBUNIT"/>
    <property type="match status" value="1"/>
</dbReference>
<sequence length="626" mass="71104">MMSKYICLILLLYNIGESKCNAKEIKCPNYCKCDIFETLRRATCQNKMLYSIEVDIPAQAEVIDLSYNLISELGKNVFLEIGLTNLKLLNLSHNKIGQIHLSGFEGLGNLRTLDLSYNTLHYFNERWFAALASIQELYLRGNNLKSINQEPRLNLQRLKILDMSYCAIETLHPDVFQYVPNVQILDISENFLIHLETKVIQPMTHLYALKTKGNFFRCKDPEFARLRSYTSKHHIAYDDPCKGAGRKRKTEHFQRMMSAGPQTEEKNVWIYDEDEEKKQTRNYTEVIILCNDTRKMYEGHFFENFAMEVFTLSPLLTLLVVLISGMMLGIILGCICQFGGNTSPKNMNCDKGEENSDDDISLPTGYVPSLEWTYRRQSNLDTLGSRQTDSETLCPMVPDGKFSRQHSSTNTCKSITKSINSRKLWREDRLTPDRLLDVVPYNQDHTENKPLSNISESTSFGSTRTTVISDSEVVPNGDEQPDNNSKAPRRISKSSSFTSTTASSIIEVVPYARARCIGTARHTSTSSSTGGKLEVIPCYQEYPRTSNGLSREFSKSTKLEVMPYGVEHPDNRLTRQISNASSFKPLSRSSSTRKASETSDRSTLLENECCIYDSTPVLVRKDLGDI</sequence>
<protein>
    <recommendedName>
        <fullName evidence="8">LRRNT domain-containing protein</fullName>
    </recommendedName>
</protein>
<dbReference type="InterPro" id="IPR001611">
    <property type="entry name" value="Leu-rich_rpt"/>
</dbReference>
<keyword evidence="1" id="KW-0433">Leucine-rich repeat</keyword>
<dbReference type="EMBL" id="CAACVG010007007">
    <property type="protein sequence ID" value="VEN43188.1"/>
    <property type="molecule type" value="Genomic_DNA"/>
</dbReference>
<keyword evidence="5" id="KW-0732">Signal</keyword>
<dbReference type="Proteomes" id="UP000410492">
    <property type="component" value="Unassembled WGS sequence"/>
</dbReference>
<keyword evidence="2" id="KW-0677">Repeat</keyword>
<accession>A0A653C5L5</accession>
<dbReference type="PANTHER" id="PTHR45712">
    <property type="entry name" value="AGAP008170-PA"/>
    <property type="match status" value="1"/>
</dbReference>
<dbReference type="Gene3D" id="3.80.10.10">
    <property type="entry name" value="Ribonuclease Inhibitor"/>
    <property type="match status" value="1"/>
</dbReference>
<dbReference type="AlphaFoldDB" id="A0A653C5L5"/>
<feature type="transmembrane region" description="Helical" evidence="4">
    <location>
        <begin position="315"/>
        <end position="338"/>
    </location>
</feature>
<feature type="compositionally biased region" description="Polar residues" evidence="3">
    <location>
        <begin position="449"/>
        <end position="469"/>
    </location>
</feature>
<reference evidence="6 7" key="1">
    <citation type="submission" date="2019-01" db="EMBL/GenBank/DDBJ databases">
        <authorList>
            <person name="Sayadi A."/>
        </authorList>
    </citation>
    <scope>NUCLEOTIDE SEQUENCE [LARGE SCALE GENOMIC DNA]</scope>
</reference>
<feature type="region of interest" description="Disordered" evidence="3">
    <location>
        <begin position="444"/>
        <end position="497"/>
    </location>
</feature>